<feature type="domain" description="Spondin" evidence="1">
    <location>
        <begin position="30"/>
        <end position="216"/>
    </location>
</feature>
<dbReference type="GO" id="GO:0031012">
    <property type="term" value="C:extracellular matrix"/>
    <property type="evidence" value="ECO:0007669"/>
    <property type="project" value="TreeGrafter"/>
</dbReference>
<dbReference type="RefSeq" id="WP_102296450.1">
    <property type="nucleotide sequence ID" value="NZ_JAAHTI010000002.1"/>
</dbReference>
<dbReference type="InterPro" id="IPR051418">
    <property type="entry name" value="Spondin/Thrombospondin_T1"/>
</dbReference>
<dbReference type="PROSITE" id="PS51257">
    <property type="entry name" value="PROKAR_LIPOPROTEIN"/>
    <property type="match status" value="1"/>
</dbReference>
<reference evidence="2 3" key="1">
    <citation type="journal article" date="2018" name="Nature">
        <title>A major lineage of non-tailed dsDNA viruses as unrecognized killers of marine bacteria.</title>
        <authorList>
            <person name="Kauffman K.M."/>
            <person name="Hussain F.A."/>
            <person name="Yang J."/>
            <person name="Arevalo P."/>
            <person name="Brown J.M."/>
            <person name="Chang W.K."/>
            <person name="VanInsberghe D."/>
            <person name="Elsherbini J."/>
            <person name="Sharma R.S."/>
            <person name="Cutler M.B."/>
            <person name="Kelly L."/>
            <person name="Polz M.F."/>
        </authorList>
    </citation>
    <scope>NUCLEOTIDE SEQUENCE [LARGE SCALE GENOMIC DNA]</scope>
    <source>
        <strain evidence="2 3">10N.286.55.E1</strain>
    </source>
</reference>
<comment type="caution">
    <text evidence="2">The sequence shown here is derived from an EMBL/GenBank/DDBJ whole genome shotgun (WGS) entry which is preliminary data.</text>
</comment>
<name>A0AA44VUQ6_9VIBR</name>
<dbReference type="PROSITE" id="PS51020">
    <property type="entry name" value="SPONDIN"/>
    <property type="match status" value="1"/>
</dbReference>
<dbReference type="PANTHER" id="PTHR11311:SF15">
    <property type="entry name" value="SPONDIN-2"/>
    <property type="match status" value="1"/>
</dbReference>
<protein>
    <recommendedName>
        <fullName evidence="1">Spondin domain-containing protein</fullName>
    </recommendedName>
</protein>
<dbReference type="NCBIfam" id="NF038123">
    <property type="entry name" value="NF038123_dom"/>
    <property type="match status" value="1"/>
</dbReference>
<gene>
    <name evidence="2" type="ORF">BCV38_19865</name>
</gene>
<organism evidence="2 3">
    <name type="scientific">Vibrio lentus</name>
    <dbReference type="NCBI Taxonomy" id="136468"/>
    <lineage>
        <taxon>Bacteria</taxon>
        <taxon>Pseudomonadati</taxon>
        <taxon>Pseudomonadota</taxon>
        <taxon>Gammaproteobacteria</taxon>
        <taxon>Vibrionales</taxon>
        <taxon>Vibrionaceae</taxon>
        <taxon>Vibrio</taxon>
    </lineage>
</organism>
<evidence type="ECO:0000313" key="3">
    <source>
        <dbReference type="Proteomes" id="UP000239763"/>
    </source>
</evidence>
<dbReference type="Proteomes" id="UP000239763">
    <property type="component" value="Unassembled WGS sequence"/>
</dbReference>
<accession>A0AA44VUQ6</accession>
<dbReference type="GeneID" id="69652017"/>
<dbReference type="Pfam" id="PF06468">
    <property type="entry name" value="Spond_N"/>
    <property type="match status" value="1"/>
</dbReference>
<evidence type="ECO:0000259" key="1">
    <source>
        <dbReference type="PROSITE" id="PS51020"/>
    </source>
</evidence>
<dbReference type="EMBL" id="MCSB01000008">
    <property type="protein sequence ID" value="PME30694.1"/>
    <property type="molecule type" value="Genomic_DNA"/>
</dbReference>
<evidence type="ECO:0000313" key="2">
    <source>
        <dbReference type="EMBL" id="PME30694.1"/>
    </source>
</evidence>
<dbReference type="InterPro" id="IPR009465">
    <property type="entry name" value="Spondin_N"/>
</dbReference>
<dbReference type="Gene3D" id="2.60.40.2130">
    <property type="entry name" value="F-spondin domain"/>
    <property type="match status" value="1"/>
</dbReference>
<dbReference type="PANTHER" id="PTHR11311">
    <property type="entry name" value="SPONDIN"/>
    <property type="match status" value="1"/>
</dbReference>
<sequence length="237" mass="25204">MKYNQLDWRVSLLLASTIIITACGGGSSGSSNSSIPENSVSYKVTFSSNWTSTSFPTNYPSNSHFSPLIGMTHNASASLFKTGSQASAGVEQVAETGSTNVIKSEIGDIQNLGNSQSLIEGGGLPNGQNQLELTFGVDEDFPLVSIITMVAPSPDWFIGVDSLNLYQNGKWVDQIQVSLKVYDSGTDNGAAFTSANLDSMPKMNIELLTSGASDTDFVDGVHRTSGAYIGTFTFKRQ</sequence>
<dbReference type="AlphaFoldDB" id="A0AA44VUQ6"/>
<keyword evidence="3" id="KW-1185">Reference proteome</keyword>
<dbReference type="GO" id="GO:0007155">
    <property type="term" value="P:cell adhesion"/>
    <property type="evidence" value="ECO:0007669"/>
    <property type="project" value="TreeGrafter"/>
</dbReference>
<proteinExistence type="predicted"/>
<dbReference type="InterPro" id="IPR038678">
    <property type="entry name" value="Spondin_N_sf"/>
</dbReference>